<evidence type="ECO:0000313" key="5">
    <source>
        <dbReference type="EMBL" id="OOK73489.1"/>
    </source>
</evidence>
<dbReference type="InterPro" id="IPR011010">
    <property type="entry name" value="DNA_brk_join_enz"/>
</dbReference>
<dbReference type="AlphaFoldDB" id="A0A1V3X2S7"/>
<dbReference type="InterPro" id="IPR004107">
    <property type="entry name" value="Integrase_SAM-like_N"/>
</dbReference>
<dbReference type="EMBL" id="MVBM01000004">
    <property type="protein sequence ID" value="OOK73489.1"/>
    <property type="molecule type" value="Genomic_DNA"/>
</dbReference>
<dbReference type="PROSITE" id="PS51898">
    <property type="entry name" value="TYR_RECOMBINASE"/>
    <property type="match status" value="1"/>
</dbReference>
<name>A0A1V3X2S7_MYCKA</name>
<keyword evidence="3" id="KW-0233">DNA recombination</keyword>
<organism evidence="5 6">
    <name type="scientific">Mycobacterium kansasii</name>
    <dbReference type="NCBI Taxonomy" id="1768"/>
    <lineage>
        <taxon>Bacteria</taxon>
        <taxon>Bacillati</taxon>
        <taxon>Actinomycetota</taxon>
        <taxon>Actinomycetes</taxon>
        <taxon>Mycobacteriales</taxon>
        <taxon>Mycobacteriaceae</taxon>
        <taxon>Mycobacterium</taxon>
    </lineage>
</organism>
<dbReference type="SUPFAM" id="SSF56349">
    <property type="entry name" value="DNA breaking-rejoining enzymes"/>
    <property type="match status" value="1"/>
</dbReference>
<evidence type="ECO:0000256" key="1">
    <source>
        <dbReference type="ARBA" id="ARBA00022908"/>
    </source>
</evidence>
<dbReference type="InterPro" id="IPR002104">
    <property type="entry name" value="Integrase_catalytic"/>
</dbReference>
<dbReference type="GO" id="GO:0003677">
    <property type="term" value="F:DNA binding"/>
    <property type="evidence" value="ECO:0007669"/>
    <property type="project" value="UniProtKB-KW"/>
</dbReference>
<proteinExistence type="predicted"/>
<dbReference type="Pfam" id="PF13495">
    <property type="entry name" value="Phage_int_SAM_4"/>
    <property type="match status" value="1"/>
</dbReference>
<dbReference type="InterPro" id="IPR010998">
    <property type="entry name" value="Integrase_recombinase_N"/>
</dbReference>
<evidence type="ECO:0000259" key="4">
    <source>
        <dbReference type="PROSITE" id="PS51898"/>
    </source>
</evidence>
<protein>
    <submittedName>
        <fullName evidence="5">Phage integrase, N-terminal SAM-like domain protein</fullName>
    </submittedName>
</protein>
<dbReference type="InterPro" id="IPR013762">
    <property type="entry name" value="Integrase-like_cat_sf"/>
</dbReference>
<dbReference type="Proteomes" id="UP000189229">
    <property type="component" value="Unassembled WGS sequence"/>
</dbReference>
<dbReference type="GO" id="GO:0015074">
    <property type="term" value="P:DNA integration"/>
    <property type="evidence" value="ECO:0007669"/>
    <property type="project" value="UniProtKB-KW"/>
</dbReference>
<accession>A0A1V3X2S7</accession>
<comment type="caution">
    <text evidence="5">The sequence shown here is derived from an EMBL/GenBank/DDBJ whole genome shotgun (WGS) entry which is preliminary data.</text>
</comment>
<evidence type="ECO:0000256" key="3">
    <source>
        <dbReference type="ARBA" id="ARBA00023172"/>
    </source>
</evidence>
<gene>
    <name evidence="5" type="ORF">BZL30_4658</name>
</gene>
<evidence type="ECO:0000313" key="6">
    <source>
        <dbReference type="Proteomes" id="UP000189229"/>
    </source>
</evidence>
<dbReference type="Gene3D" id="1.10.150.130">
    <property type="match status" value="1"/>
</dbReference>
<keyword evidence="1" id="KW-0229">DNA integration</keyword>
<evidence type="ECO:0000256" key="2">
    <source>
        <dbReference type="ARBA" id="ARBA00023125"/>
    </source>
</evidence>
<sequence>MPGFIPQVLRRNDVSLLRADETVFNAMIDGWRAQMLARGLALDTIKGRCGIVSRFVEFTNEYPWRWRPLDVDQFLADLRSQEKPIALSTLRSYSNTISMFCSYVSDGRYGWVAFCEKQFGDVPSQICFEWNTPQHTTDDAVPPRRRAFTKAELQHLFDAVDDFVDEAHRTGSKRWLTALRDSTAFKIGYAYGLRRRELVMLDLTDFGPNPHVPTYGNYGALTVRWAKGTKGSGPRRRTVLTSPEFAWAVELLQYWCSEGRQLFSTADRSPPCGRVNAGED</sequence>
<dbReference type="Gene3D" id="1.10.443.10">
    <property type="entry name" value="Intergrase catalytic core"/>
    <property type="match status" value="1"/>
</dbReference>
<dbReference type="GO" id="GO:0006310">
    <property type="term" value="P:DNA recombination"/>
    <property type="evidence" value="ECO:0007669"/>
    <property type="project" value="UniProtKB-KW"/>
</dbReference>
<feature type="domain" description="Tyr recombinase" evidence="4">
    <location>
        <begin position="143"/>
        <end position="280"/>
    </location>
</feature>
<keyword evidence="2" id="KW-0238">DNA-binding</keyword>
<reference evidence="5 6" key="1">
    <citation type="submission" date="2017-02" db="EMBL/GenBank/DDBJ databases">
        <title>Complete genome sequences of Mycobacterium kansasii strains isolated from rhesus macaques.</title>
        <authorList>
            <person name="Panda A."/>
            <person name="Nagaraj S."/>
            <person name="Zhao X."/>
            <person name="Tettelin H."/>
            <person name="Detolla L.J."/>
        </authorList>
    </citation>
    <scope>NUCLEOTIDE SEQUENCE [LARGE SCALE GENOMIC DNA]</scope>
    <source>
        <strain evidence="5 6">11-3813</strain>
    </source>
</reference>